<feature type="domain" description="Serine aminopeptidase S33" evidence="1">
    <location>
        <begin position="56"/>
        <end position="145"/>
    </location>
</feature>
<organism evidence="2 3">
    <name type="scientific">Aquicella lusitana</name>
    <dbReference type="NCBI Taxonomy" id="254246"/>
    <lineage>
        <taxon>Bacteria</taxon>
        <taxon>Pseudomonadati</taxon>
        <taxon>Pseudomonadota</taxon>
        <taxon>Gammaproteobacteria</taxon>
        <taxon>Legionellales</taxon>
        <taxon>Coxiellaceae</taxon>
        <taxon>Aquicella</taxon>
    </lineage>
</organism>
<dbReference type="PANTHER" id="PTHR42103:SF2">
    <property type="entry name" value="AB HYDROLASE-1 DOMAIN-CONTAINING PROTEIN"/>
    <property type="match status" value="1"/>
</dbReference>
<reference evidence="2 3" key="1">
    <citation type="submission" date="2018-07" db="EMBL/GenBank/DDBJ databases">
        <title>Genomic Encyclopedia of Type Strains, Phase IV (KMG-IV): sequencing the most valuable type-strain genomes for metagenomic binning, comparative biology and taxonomic classification.</title>
        <authorList>
            <person name="Goeker M."/>
        </authorList>
    </citation>
    <scope>NUCLEOTIDE SEQUENCE [LARGE SCALE GENOMIC DNA]</scope>
    <source>
        <strain evidence="2 3">DSM 16500</strain>
    </source>
</reference>
<keyword evidence="3" id="KW-1185">Reference proteome</keyword>
<dbReference type="EMBL" id="QQAX01000004">
    <property type="protein sequence ID" value="RDI46940.1"/>
    <property type="molecule type" value="Genomic_DNA"/>
</dbReference>
<gene>
    <name evidence="2" type="ORF">C8D86_10463</name>
</gene>
<evidence type="ECO:0000313" key="3">
    <source>
        <dbReference type="Proteomes" id="UP000254720"/>
    </source>
</evidence>
<dbReference type="AlphaFoldDB" id="A0A370GUI9"/>
<name>A0A370GUI9_9COXI</name>
<dbReference type="InterPro" id="IPR022742">
    <property type="entry name" value="Hydrolase_4"/>
</dbReference>
<evidence type="ECO:0000313" key="2">
    <source>
        <dbReference type="EMBL" id="RDI46940.1"/>
    </source>
</evidence>
<dbReference type="PANTHER" id="PTHR42103">
    <property type="entry name" value="ALPHA/BETA-HYDROLASES SUPERFAMILY PROTEIN"/>
    <property type="match status" value="1"/>
</dbReference>
<dbReference type="Pfam" id="PF12146">
    <property type="entry name" value="Hydrolase_4"/>
    <property type="match status" value="1"/>
</dbReference>
<comment type="caution">
    <text evidence="2">The sequence shown here is derived from an EMBL/GenBank/DDBJ whole genome shotgun (WGS) entry which is preliminary data.</text>
</comment>
<dbReference type="RefSeq" id="WP_114833706.1">
    <property type="nucleotide sequence ID" value="NZ_LR699114.1"/>
</dbReference>
<accession>A0A370GUI9</accession>
<evidence type="ECO:0000259" key="1">
    <source>
        <dbReference type="Pfam" id="PF12146"/>
    </source>
</evidence>
<dbReference type="Gene3D" id="3.40.50.1820">
    <property type="entry name" value="alpha/beta hydrolase"/>
    <property type="match status" value="1"/>
</dbReference>
<proteinExistence type="predicted"/>
<sequence>MTFIKTKTDTTLLIPGPIGQLEMITAEPLAEPQDAWGIVCHPHPLFGGTMNNKVVTTLSKTFQYLGLATVRFNFRGVGKSEGEFDKGIGELEDLLAVIDWIQQEHPVRDIWLAGFSFGAYVAAKAATQVPAKKLITVAPPVQHFPMQTLPPILCPWVLAQGELDEVVPPEEVLAWAEAREPKPIILRFPEAGHFFHGQLGELRVKLEEVLRG</sequence>
<dbReference type="InterPro" id="IPR029058">
    <property type="entry name" value="AB_hydrolase_fold"/>
</dbReference>
<dbReference type="SUPFAM" id="SSF53474">
    <property type="entry name" value="alpha/beta-Hydrolases"/>
    <property type="match status" value="1"/>
</dbReference>
<protein>
    <recommendedName>
        <fullName evidence="1">Serine aminopeptidase S33 domain-containing protein</fullName>
    </recommendedName>
</protein>
<dbReference type="OrthoDB" id="9800435at2"/>
<dbReference type="Proteomes" id="UP000254720">
    <property type="component" value="Unassembled WGS sequence"/>
</dbReference>